<sequence length="109" mass="12134">MNLNTKNAPAKVVIHMIVRGPTDGDSERARRAYVRRTRDIIESDCKAPVEDSMIHLGLASAQGVYADVLFYRVHQQMEAVNTLMYSFISEVVHPLGQILLPLSLGVEPT</sequence>
<reference evidence="1" key="1">
    <citation type="submission" date="2020-06" db="EMBL/GenBank/DDBJ databases">
        <authorList>
            <person name="Li T."/>
            <person name="Hu X."/>
            <person name="Zhang T."/>
            <person name="Song X."/>
            <person name="Zhang H."/>
            <person name="Dai N."/>
            <person name="Sheng W."/>
            <person name="Hou X."/>
            <person name="Wei L."/>
        </authorList>
    </citation>
    <scope>NUCLEOTIDE SEQUENCE</scope>
    <source>
        <strain evidence="1">G02</strain>
        <tissue evidence="1">Leaf</tissue>
    </source>
</reference>
<dbReference type="EMBL" id="JACGWJ010000032">
    <property type="protein sequence ID" value="KAL0296094.1"/>
    <property type="molecule type" value="Genomic_DNA"/>
</dbReference>
<dbReference type="AlphaFoldDB" id="A0AAW2JNZ8"/>
<organism evidence="1">
    <name type="scientific">Sesamum radiatum</name>
    <name type="common">Black benniseed</name>
    <dbReference type="NCBI Taxonomy" id="300843"/>
    <lineage>
        <taxon>Eukaryota</taxon>
        <taxon>Viridiplantae</taxon>
        <taxon>Streptophyta</taxon>
        <taxon>Embryophyta</taxon>
        <taxon>Tracheophyta</taxon>
        <taxon>Spermatophyta</taxon>
        <taxon>Magnoliopsida</taxon>
        <taxon>eudicotyledons</taxon>
        <taxon>Gunneridae</taxon>
        <taxon>Pentapetalae</taxon>
        <taxon>asterids</taxon>
        <taxon>lamiids</taxon>
        <taxon>Lamiales</taxon>
        <taxon>Pedaliaceae</taxon>
        <taxon>Sesamum</taxon>
    </lineage>
</organism>
<evidence type="ECO:0000313" key="1">
    <source>
        <dbReference type="EMBL" id="KAL0296094.1"/>
    </source>
</evidence>
<proteinExistence type="predicted"/>
<accession>A0AAW2JNZ8</accession>
<name>A0AAW2JNZ8_SESRA</name>
<gene>
    <name evidence="1" type="ORF">Sradi_6661500</name>
</gene>
<protein>
    <submittedName>
        <fullName evidence="1">Uncharacterized protein</fullName>
    </submittedName>
</protein>
<comment type="caution">
    <text evidence="1">The sequence shown here is derived from an EMBL/GenBank/DDBJ whole genome shotgun (WGS) entry which is preliminary data.</text>
</comment>
<reference evidence="1" key="2">
    <citation type="journal article" date="2024" name="Plant">
        <title>Genomic evolution and insights into agronomic trait innovations of Sesamum species.</title>
        <authorList>
            <person name="Miao H."/>
            <person name="Wang L."/>
            <person name="Qu L."/>
            <person name="Liu H."/>
            <person name="Sun Y."/>
            <person name="Le M."/>
            <person name="Wang Q."/>
            <person name="Wei S."/>
            <person name="Zheng Y."/>
            <person name="Lin W."/>
            <person name="Duan Y."/>
            <person name="Cao H."/>
            <person name="Xiong S."/>
            <person name="Wang X."/>
            <person name="Wei L."/>
            <person name="Li C."/>
            <person name="Ma Q."/>
            <person name="Ju M."/>
            <person name="Zhao R."/>
            <person name="Li G."/>
            <person name="Mu C."/>
            <person name="Tian Q."/>
            <person name="Mei H."/>
            <person name="Zhang T."/>
            <person name="Gao T."/>
            <person name="Zhang H."/>
        </authorList>
    </citation>
    <scope>NUCLEOTIDE SEQUENCE</scope>
    <source>
        <strain evidence="1">G02</strain>
    </source>
</reference>